<evidence type="ECO:0000256" key="8">
    <source>
        <dbReference type="PROSITE-ProRule" id="PRU00043"/>
    </source>
</evidence>
<dbReference type="InterPro" id="IPR015919">
    <property type="entry name" value="Cadherin-like_sf"/>
</dbReference>
<dbReference type="PROSITE" id="PS00232">
    <property type="entry name" value="CADHERIN_1"/>
    <property type="match status" value="2"/>
</dbReference>
<feature type="signal peptide" evidence="9">
    <location>
        <begin position="1"/>
        <end position="20"/>
    </location>
</feature>
<feature type="domain" description="Cadherin" evidence="10">
    <location>
        <begin position="854"/>
        <end position="973"/>
    </location>
</feature>
<feature type="domain" description="Cadherin" evidence="10">
    <location>
        <begin position="1324"/>
        <end position="1397"/>
    </location>
</feature>
<dbReference type="FunFam" id="2.60.40.60:FF:000104">
    <property type="entry name" value="cadherin-23 isoform X1"/>
    <property type="match status" value="1"/>
</dbReference>
<feature type="domain" description="Cadherin" evidence="10">
    <location>
        <begin position="982"/>
        <end position="1086"/>
    </location>
</feature>
<dbReference type="Gene3D" id="2.60.40.60">
    <property type="entry name" value="Cadherins"/>
    <property type="match status" value="10"/>
</dbReference>
<dbReference type="EMBL" id="JAIWYP010000002">
    <property type="protein sequence ID" value="KAH3864008.1"/>
    <property type="molecule type" value="Genomic_DNA"/>
</dbReference>
<evidence type="ECO:0000256" key="1">
    <source>
        <dbReference type="ARBA" id="ARBA00004167"/>
    </source>
</evidence>
<dbReference type="InterPro" id="IPR002126">
    <property type="entry name" value="Cadherin-like_dom"/>
</dbReference>
<feature type="domain" description="Cadherin" evidence="10">
    <location>
        <begin position="746"/>
        <end position="853"/>
    </location>
</feature>
<keyword evidence="2" id="KW-0812">Transmembrane</keyword>
<name>A0A9D4LSQ5_DREPO</name>
<keyword evidence="9" id="KW-0732">Signal</keyword>
<dbReference type="GO" id="GO:0005509">
    <property type="term" value="F:calcium ion binding"/>
    <property type="evidence" value="ECO:0007669"/>
    <property type="project" value="UniProtKB-UniRule"/>
</dbReference>
<keyword evidence="12" id="KW-1185">Reference proteome</keyword>
<feature type="domain" description="Cadherin" evidence="10">
    <location>
        <begin position="532"/>
        <end position="636"/>
    </location>
</feature>
<dbReference type="SMART" id="SM00112">
    <property type="entry name" value="CA"/>
    <property type="match status" value="9"/>
</dbReference>
<feature type="non-terminal residue" evidence="11">
    <location>
        <position position="1397"/>
    </location>
</feature>
<reference evidence="11" key="2">
    <citation type="submission" date="2020-11" db="EMBL/GenBank/DDBJ databases">
        <authorList>
            <person name="McCartney M.A."/>
            <person name="Auch B."/>
            <person name="Kono T."/>
            <person name="Mallez S."/>
            <person name="Becker A."/>
            <person name="Gohl D.M."/>
            <person name="Silverstein K.A.T."/>
            <person name="Koren S."/>
            <person name="Bechman K.B."/>
            <person name="Herman A."/>
            <person name="Abrahante J.E."/>
            <person name="Garbe J."/>
        </authorList>
    </citation>
    <scope>NUCLEOTIDE SEQUENCE</scope>
    <source>
        <strain evidence="11">Duluth1</strain>
        <tissue evidence="11">Whole animal</tissue>
    </source>
</reference>
<keyword evidence="5" id="KW-1133">Transmembrane helix</keyword>
<comment type="caution">
    <text evidence="11">The sequence shown here is derived from an EMBL/GenBank/DDBJ whole genome shotgun (WGS) entry which is preliminary data.</text>
</comment>
<dbReference type="Pfam" id="PF00028">
    <property type="entry name" value="Cadherin"/>
    <property type="match status" value="4"/>
</dbReference>
<proteinExistence type="predicted"/>
<evidence type="ECO:0000256" key="4">
    <source>
        <dbReference type="ARBA" id="ARBA00022837"/>
    </source>
</evidence>
<keyword evidence="6" id="KW-0472">Membrane</keyword>
<evidence type="ECO:0000259" key="10">
    <source>
        <dbReference type="PROSITE" id="PS50268"/>
    </source>
</evidence>
<feature type="domain" description="Cadherin" evidence="10">
    <location>
        <begin position="410"/>
        <end position="531"/>
    </location>
</feature>
<dbReference type="PROSITE" id="PS50268">
    <property type="entry name" value="CADHERIN_2"/>
    <property type="match status" value="10"/>
</dbReference>
<dbReference type="PANTHER" id="PTHR24028:SF263">
    <property type="entry name" value="CADHERIN-RELATED FAMILY MEMBER 1"/>
    <property type="match status" value="1"/>
</dbReference>
<dbReference type="GO" id="GO:0007156">
    <property type="term" value="P:homophilic cell adhesion via plasma membrane adhesion molecules"/>
    <property type="evidence" value="ECO:0007669"/>
    <property type="project" value="InterPro"/>
</dbReference>
<evidence type="ECO:0000256" key="3">
    <source>
        <dbReference type="ARBA" id="ARBA00022737"/>
    </source>
</evidence>
<feature type="domain" description="Cadherin" evidence="10">
    <location>
        <begin position="276"/>
        <end position="409"/>
    </location>
</feature>
<evidence type="ECO:0000313" key="12">
    <source>
        <dbReference type="Proteomes" id="UP000828390"/>
    </source>
</evidence>
<evidence type="ECO:0000313" key="11">
    <source>
        <dbReference type="EMBL" id="KAH3864008.1"/>
    </source>
</evidence>
<dbReference type="SUPFAM" id="SSF49313">
    <property type="entry name" value="Cadherin-like"/>
    <property type="match status" value="10"/>
</dbReference>
<dbReference type="PRINTS" id="PR00205">
    <property type="entry name" value="CADHERIN"/>
</dbReference>
<gene>
    <name evidence="11" type="ORF">DPMN_027019</name>
</gene>
<protein>
    <recommendedName>
        <fullName evidence="10">Cadherin domain-containing protein</fullName>
    </recommendedName>
</protein>
<evidence type="ECO:0000256" key="6">
    <source>
        <dbReference type="ARBA" id="ARBA00023136"/>
    </source>
</evidence>
<keyword evidence="7" id="KW-0325">Glycoprotein</keyword>
<dbReference type="Proteomes" id="UP000828390">
    <property type="component" value="Unassembled WGS sequence"/>
</dbReference>
<dbReference type="InterPro" id="IPR050174">
    <property type="entry name" value="Protocadherin/Cadherin-CA"/>
</dbReference>
<keyword evidence="3" id="KW-0677">Repeat</keyword>
<reference evidence="11" key="1">
    <citation type="journal article" date="2019" name="bioRxiv">
        <title>The Genome of the Zebra Mussel, Dreissena polymorpha: A Resource for Invasive Species Research.</title>
        <authorList>
            <person name="McCartney M.A."/>
            <person name="Auch B."/>
            <person name="Kono T."/>
            <person name="Mallez S."/>
            <person name="Zhang Y."/>
            <person name="Obille A."/>
            <person name="Becker A."/>
            <person name="Abrahante J.E."/>
            <person name="Garbe J."/>
            <person name="Badalamenti J.P."/>
            <person name="Herman A."/>
            <person name="Mangelson H."/>
            <person name="Liachko I."/>
            <person name="Sullivan S."/>
            <person name="Sone E.D."/>
            <person name="Koren S."/>
            <person name="Silverstein K.A.T."/>
            <person name="Beckman K.B."/>
            <person name="Gohl D.M."/>
        </authorList>
    </citation>
    <scope>NUCLEOTIDE SEQUENCE</scope>
    <source>
        <strain evidence="11">Duluth1</strain>
        <tissue evidence="11">Whole animal</tissue>
    </source>
</reference>
<evidence type="ECO:0000256" key="5">
    <source>
        <dbReference type="ARBA" id="ARBA00022989"/>
    </source>
</evidence>
<organism evidence="11 12">
    <name type="scientific">Dreissena polymorpha</name>
    <name type="common">Zebra mussel</name>
    <name type="synonym">Mytilus polymorpha</name>
    <dbReference type="NCBI Taxonomy" id="45954"/>
    <lineage>
        <taxon>Eukaryota</taxon>
        <taxon>Metazoa</taxon>
        <taxon>Spiralia</taxon>
        <taxon>Lophotrochozoa</taxon>
        <taxon>Mollusca</taxon>
        <taxon>Bivalvia</taxon>
        <taxon>Autobranchia</taxon>
        <taxon>Heteroconchia</taxon>
        <taxon>Euheterodonta</taxon>
        <taxon>Imparidentia</taxon>
        <taxon>Neoheterodontei</taxon>
        <taxon>Myida</taxon>
        <taxon>Dreissenoidea</taxon>
        <taxon>Dreissenidae</taxon>
        <taxon>Dreissena</taxon>
    </lineage>
</organism>
<feature type="chain" id="PRO_5039270635" description="Cadherin domain-containing protein" evidence="9">
    <location>
        <begin position="21"/>
        <end position="1397"/>
    </location>
</feature>
<keyword evidence="4 8" id="KW-0106">Calcium</keyword>
<dbReference type="GO" id="GO:0005886">
    <property type="term" value="C:plasma membrane"/>
    <property type="evidence" value="ECO:0007669"/>
    <property type="project" value="InterPro"/>
</dbReference>
<comment type="subcellular location">
    <subcellularLocation>
        <location evidence="1">Membrane</location>
        <topology evidence="1">Single-pass membrane protein</topology>
    </subcellularLocation>
</comment>
<evidence type="ECO:0000256" key="2">
    <source>
        <dbReference type="ARBA" id="ARBA00022692"/>
    </source>
</evidence>
<accession>A0A9D4LSQ5</accession>
<dbReference type="CDD" id="cd11304">
    <property type="entry name" value="Cadherin_repeat"/>
    <property type="match status" value="10"/>
</dbReference>
<evidence type="ECO:0000256" key="9">
    <source>
        <dbReference type="SAM" id="SignalP"/>
    </source>
</evidence>
<sequence>MERLSLCLLLLLAQLSNIGAVPSFNDAEANNLIEKLKNGIREENARYALGMINCYDPATPNNDTRITIEEGVNFIELLPYNFNFGTVYVKAGLDYEILVSNKNQQNEKTISLACTSVNGKVVVEAKMVINDINDNTPVWIGDSYSASINEVLPGPLPMAVIVDPPIIVEDRDGVDNSNVIPNCTAIEISPGNILEPCINGKYFNFQAHPYNGQSDYRRWYFNITATRLTYTGITSFKIILNAVNAPMSASENTRISETRNVLVVVQDIQNMPPIFDQNTLSFTMSEARQPRVEVEVGKTIRASDQDTGTPNAIRFVLLRNPDDGYAFDQGFFELGTTVESLPGRVQYAVQLILKKSIDREAIPNEGKTLALNIQAIEYDPENRTNRNPMNTTNIVSIQIEDVNDMPPKFNQPVYTYRIGEKTNIVTNDYQQLTGDGFQIVVSDDDSFLYNSFEVSIISGGRNTDFSFLNFTRGQRSQAFLLYVRSQLLDFETGEKNYSLTLQARDTNRPELTSTAVVRVEVSDVNDNSPVFLNSSYNFFVKENVPLQTIVGTIRATDVDGPSYGIVSAYEIKDTSDTFIIDNNGNIILTKALDFETRTTYTFTATALDNGIGNEKKSGTTRVNIVVENVFDVGPIFRQSYQSSIFEESLDLLPSIVVRAENQESQGQITYSIPNVTPSTLPANTFSVNPTTGVVSVLRTINYMNTDNGTIFVTFRATSDGGLFNDAIATITVYDLNNFEPEFLPAGQKQFSASVSELAAAGFVVIDLNVRDNDTSSSNNGRVEFQIVSGANDDFTIRQDSGEIIVTANAKLELEKQALYIILVEARDKGNPQKSATATVSISILDANNKPPSFQEQLYVFQINEGDPVGKQINRTVATDPDTSGVLSYSIDYATANFEKRGNKIETFIDAKTILRIVNMTGMLEVAGAIDRSTYDRIDFKVIATDVNTPANQPKQTATASVMIFILAAVDPRIYFDPPWTRDQPIIRKTYSESMNSGYQVMTLRATDPVLSEFVETYQEVPATDRDDYFQVNGRNVIIRKPLDYEALPFPKTVSVVVWAISRDGLRTGTATIEINVQDLNDNEPVFDKQVYMLKVPEDRKHPFRVGEVMATDADSTSYGDITYSLAGSGSSDFGVYTETSGSNMKAVIFVSETANLDYETYPEYNLQLIAEDNVRSTTDVKNRASTTLIIIVEDRNDIVPHFNEDLYEFSIIGTQETGIDVGFVFAMDEDSGLNGEVEYSLNVLNNDEQYFGIETVNVVSSRLGENLKRGRIFVRRSLESLPDRKIFSFDVFARDKGTSPKQGQSKVKITVSKGVQDLKPKWNDTMPSKIQIPENRPLNSEVTRVQAFPANASSSIRYSFLGTGDTLRDFESFNIGANTGIITVAKTFDYEQKHIYN</sequence>
<feature type="domain" description="Cadherin" evidence="10">
    <location>
        <begin position="636"/>
        <end position="742"/>
    </location>
</feature>
<evidence type="ECO:0000256" key="7">
    <source>
        <dbReference type="ARBA" id="ARBA00023180"/>
    </source>
</evidence>
<dbReference type="PANTHER" id="PTHR24028">
    <property type="entry name" value="CADHERIN-87A"/>
    <property type="match status" value="1"/>
</dbReference>
<feature type="domain" description="Cadherin" evidence="10">
    <location>
        <begin position="1203"/>
        <end position="1322"/>
    </location>
</feature>
<feature type="domain" description="Cadherin" evidence="10">
    <location>
        <begin position="1087"/>
        <end position="1202"/>
    </location>
</feature>
<dbReference type="InterPro" id="IPR020894">
    <property type="entry name" value="Cadherin_CS"/>
</dbReference>